<dbReference type="GO" id="GO:0008270">
    <property type="term" value="F:zinc ion binding"/>
    <property type="evidence" value="ECO:0007669"/>
    <property type="project" value="InterPro"/>
</dbReference>
<evidence type="ECO:0000313" key="6">
    <source>
        <dbReference type="EMBL" id="RSM19046.1"/>
    </source>
</evidence>
<feature type="compositionally biased region" description="Polar residues" evidence="4">
    <location>
        <begin position="27"/>
        <end position="38"/>
    </location>
</feature>
<name>A0A428UXT9_9HYPO</name>
<accession>A0A428UXT9</accession>
<gene>
    <name evidence="6" type="ORF">CDV31_002177</name>
</gene>
<dbReference type="Proteomes" id="UP000288429">
    <property type="component" value="Unassembled WGS sequence"/>
</dbReference>
<organism evidence="6 7">
    <name type="scientific">Fusarium ambrosium</name>
    <dbReference type="NCBI Taxonomy" id="131363"/>
    <lineage>
        <taxon>Eukaryota</taxon>
        <taxon>Fungi</taxon>
        <taxon>Dikarya</taxon>
        <taxon>Ascomycota</taxon>
        <taxon>Pezizomycotina</taxon>
        <taxon>Sordariomycetes</taxon>
        <taxon>Hypocreomycetidae</taxon>
        <taxon>Hypocreales</taxon>
        <taxon>Nectriaceae</taxon>
        <taxon>Fusarium</taxon>
        <taxon>Fusarium solani species complex</taxon>
    </lineage>
</organism>
<dbReference type="PANTHER" id="PTHR47424">
    <property type="entry name" value="REGULATORY PROTEIN GAL4"/>
    <property type="match status" value="1"/>
</dbReference>
<evidence type="ECO:0000256" key="3">
    <source>
        <dbReference type="ARBA" id="ARBA00023242"/>
    </source>
</evidence>
<keyword evidence="3" id="KW-0539">Nucleus</keyword>
<dbReference type="SMART" id="SM00906">
    <property type="entry name" value="Fungal_trans"/>
    <property type="match status" value="1"/>
</dbReference>
<keyword evidence="7" id="KW-1185">Reference proteome</keyword>
<keyword evidence="2" id="KW-0804">Transcription</keyword>
<dbReference type="InterPro" id="IPR007219">
    <property type="entry name" value="XnlR_reg_dom"/>
</dbReference>
<reference evidence="6 7" key="1">
    <citation type="submission" date="2017-06" db="EMBL/GenBank/DDBJ databases">
        <title>Cmopartive genomic analysis of Ambrosia Fusariam Clade fungi.</title>
        <authorList>
            <person name="Stajich J.E."/>
            <person name="Carrillo J."/>
            <person name="Kijimoto T."/>
            <person name="Eskalen A."/>
            <person name="O'Donnell K."/>
            <person name="Kasson M."/>
        </authorList>
    </citation>
    <scope>NUCLEOTIDE SEQUENCE [LARGE SCALE GENOMIC DNA]</scope>
    <source>
        <strain evidence="6 7">NRRL 20438</strain>
    </source>
</reference>
<feature type="domain" description="Xylanolytic transcriptional activator regulatory" evidence="5">
    <location>
        <begin position="249"/>
        <end position="322"/>
    </location>
</feature>
<dbReference type="AlphaFoldDB" id="A0A428UXT9"/>
<comment type="caution">
    <text evidence="6">The sequence shown here is derived from an EMBL/GenBank/DDBJ whole genome shotgun (WGS) entry which is preliminary data.</text>
</comment>
<evidence type="ECO:0000256" key="4">
    <source>
        <dbReference type="SAM" id="MobiDB-lite"/>
    </source>
</evidence>
<dbReference type="GO" id="GO:0006351">
    <property type="term" value="P:DNA-templated transcription"/>
    <property type="evidence" value="ECO:0007669"/>
    <property type="project" value="InterPro"/>
</dbReference>
<evidence type="ECO:0000256" key="1">
    <source>
        <dbReference type="ARBA" id="ARBA00023015"/>
    </source>
</evidence>
<protein>
    <recommendedName>
        <fullName evidence="5">Xylanolytic transcriptional activator regulatory domain-containing protein</fullName>
    </recommendedName>
</protein>
<proteinExistence type="predicted"/>
<dbReference type="Pfam" id="PF04082">
    <property type="entry name" value="Fungal_trans"/>
    <property type="match status" value="1"/>
</dbReference>
<sequence>MSNIYVQKLLDKIKSQEEQLKGRRAGSRSTADQSSELSPGNGDIVSDAGSEQNQLDELPLSPATELAPGPAFESRVRSILRDHVDNNSLNLQTSPESSAFVSSAIEEEPHDHWRNALTLVDGIPSPTLLSKQESRRLFERFSSLMGINQHFLDPRTFSDSMDLLYQNETSRIRQMQTMWYTEYLLVMAMGMLIGSPSEGSANPPGNSFFAEAIHRLPPMHKLGSHGILSVEILCLASLYLQWCDRKYDAYLYIGSAVRLAIALGCSLPHDEQQGLSSEVTHRVRVWWTAYMLDRRLSAGLGLPTGTDDRQLRAEMPRSAAGFQNPLPMIINIKIAQVTGKITTSFYGNAALTRTELVKKIQETLQTLHDIGRSIPSALSIDFTDSSSTIARTSASLYLMLFLAIILCIRPILLQRVKEKVQASKDNSPRAPVSPAISRLCQTCQEAAIKTIRILSALREDKSIALFGYFDLDATFSAAFVLTMMGFVEGDLQEPPEGLKQAAEILKYLSNAGNSAAQRRLNDLKQFCLHVWSPTNMTDDWSWLKEGSISSLNNSPENRQNIPGDGSGNTDLQTDAMTTWGPAAWISWQSTAANGEDAVHLDFSASENFQMDLSHEAGDIYSSFNDPTLPLTGVDDVDWAEVGKMFHMRNI</sequence>
<dbReference type="GO" id="GO:0003677">
    <property type="term" value="F:DNA binding"/>
    <property type="evidence" value="ECO:0007669"/>
    <property type="project" value="InterPro"/>
</dbReference>
<dbReference type="InterPro" id="IPR051127">
    <property type="entry name" value="Fungal_SecMet_Regulators"/>
</dbReference>
<evidence type="ECO:0000256" key="2">
    <source>
        <dbReference type="ARBA" id="ARBA00023163"/>
    </source>
</evidence>
<keyword evidence="1" id="KW-0805">Transcription regulation</keyword>
<dbReference type="PANTHER" id="PTHR47424:SF6">
    <property type="entry name" value="PROLINE UTILIZATION TRANS-ACTIVATOR"/>
    <property type="match status" value="1"/>
</dbReference>
<dbReference type="EMBL" id="NIZV01000016">
    <property type="protein sequence ID" value="RSM19046.1"/>
    <property type="molecule type" value="Genomic_DNA"/>
</dbReference>
<feature type="region of interest" description="Disordered" evidence="4">
    <location>
        <begin position="17"/>
        <end position="54"/>
    </location>
</feature>
<evidence type="ECO:0000259" key="5">
    <source>
        <dbReference type="SMART" id="SM00906"/>
    </source>
</evidence>
<evidence type="ECO:0000313" key="7">
    <source>
        <dbReference type="Proteomes" id="UP000288429"/>
    </source>
</evidence>
<dbReference type="CDD" id="cd12148">
    <property type="entry name" value="fungal_TF_MHR"/>
    <property type="match status" value="1"/>
</dbReference>